<evidence type="ECO:0000256" key="1">
    <source>
        <dbReference type="ARBA" id="ARBA00022491"/>
    </source>
</evidence>
<dbReference type="InterPro" id="IPR041698">
    <property type="entry name" value="Methyltransf_25"/>
</dbReference>
<keyword evidence="3" id="KW-0238">DNA-binding</keyword>
<evidence type="ECO:0000313" key="7">
    <source>
        <dbReference type="Proteomes" id="UP000234849"/>
    </source>
</evidence>
<evidence type="ECO:0000313" key="6">
    <source>
        <dbReference type="EMBL" id="PLT58047.1"/>
    </source>
</evidence>
<dbReference type="GO" id="GO:0032259">
    <property type="term" value="P:methylation"/>
    <property type="evidence" value="ECO:0007669"/>
    <property type="project" value="UniProtKB-KW"/>
</dbReference>
<dbReference type="GO" id="GO:0003700">
    <property type="term" value="F:DNA-binding transcription factor activity"/>
    <property type="evidence" value="ECO:0007669"/>
    <property type="project" value="InterPro"/>
</dbReference>
<dbReference type="GO" id="GO:0003677">
    <property type="term" value="F:DNA binding"/>
    <property type="evidence" value="ECO:0007669"/>
    <property type="project" value="UniProtKB-KW"/>
</dbReference>
<dbReference type="AlphaFoldDB" id="A0A2N5NMB1"/>
<dbReference type="Pfam" id="PF13411">
    <property type="entry name" value="MerR_1"/>
    <property type="match status" value="1"/>
</dbReference>
<evidence type="ECO:0000259" key="5">
    <source>
        <dbReference type="PROSITE" id="PS50937"/>
    </source>
</evidence>
<dbReference type="PROSITE" id="PS50937">
    <property type="entry name" value="HTH_MERR_2"/>
    <property type="match status" value="1"/>
</dbReference>
<sequence length="349" mass="41678">MKTEYTISQIAEKLHITTNKTRFYEKKGLLTPMRESQNRYRKFGEEDIFRLETILLYRSLGLSIEAIQNILQCNKKENYLTHMQNQWMAVNNEIHRLSEIRKSLETVLDKVYEESEEQELEKDFLKIIEQSNLLCQVKNEWKDQWDFDGWARAYDEDVKRDADVLKIYENYETVLQMVFEEVENFQRKDGKILEIGVGTGNLAGKFLQNKYHIIGIDQSRQMLAVAKEKYPKLHVRLGEFLKIPYENQTFDVIVSTYAFHHLNEEEKRVAIAEMMRVLKKDGRIILGDLMFQNKAEEQKIRSTLSPEQIKELNGEYYSYLHLLIKEVEQYEKRVVYKRIDRFNYVVAIQ</sequence>
<keyword evidence="1" id="KW-0678">Repressor</keyword>
<dbReference type="SMART" id="SM00422">
    <property type="entry name" value="HTH_MERR"/>
    <property type="match status" value="1"/>
</dbReference>
<name>A0A2N5NMB1_MEDGN</name>
<dbReference type="PRINTS" id="PR00040">
    <property type="entry name" value="HTHMERR"/>
</dbReference>
<dbReference type="Pfam" id="PF13649">
    <property type="entry name" value="Methyltransf_25"/>
    <property type="match status" value="1"/>
</dbReference>
<dbReference type="InterPro" id="IPR047057">
    <property type="entry name" value="MerR_fam"/>
</dbReference>
<accession>A0A2N5NMB1</accession>
<dbReference type="InterPro" id="IPR009061">
    <property type="entry name" value="DNA-bd_dom_put_sf"/>
</dbReference>
<keyword evidence="6" id="KW-0489">Methyltransferase</keyword>
<dbReference type="RefSeq" id="WP_101878900.1">
    <property type="nucleotide sequence ID" value="NZ_NIHM01000001.1"/>
</dbReference>
<protein>
    <submittedName>
        <fullName evidence="6">Methyltransferase</fullName>
    </submittedName>
</protein>
<reference evidence="6 7" key="1">
    <citation type="journal article" date="2017" name="Genome Med.">
        <title>A novel Ruminococcus gnavus clade enriched in inflammatory bowel disease patients.</title>
        <authorList>
            <person name="Hall A.B."/>
            <person name="Yassour M."/>
            <person name="Sauk J."/>
            <person name="Garner A."/>
            <person name="Jiang X."/>
            <person name="Arthur T."/>
            <person name="Lagoudas G.K."/>
            <person name="Vatanen T."/>
            <person name="Fornelos N."/>
            <person name="Wilson R."/>
            <person name="Bertha M."/>
            <person name="Cohen M."/>
            <person name="Garber J."/>
            <person name="Khalili H."/>
            <person name="Gevers D."/>
            <person name="Ananthakrishnan A.N."/>
            <person name="Kugathasan S."/>
            <person name="Lander E.S."/>
            <person name="Blainey P."/>
            <person name="Vlamakis H."/>
            <person name="Xavier R.J."/>
            <person name="Huttenhower C."/>
        </authorList>
    </citation>
    <scope>NUCLEOTIDE SEQUENCE [LARGE SCALE GENOMIC DNA]</scope>
    <source>
        <strain evidence="6 7">RJX1118</strain>
    </source>
</reference>
<keyword evidence="6" id="KW-0808">Transferase</keyword>
<dbReference type="InterPro" id="IPR029063">
    <property type="entry name" value="SAM-dependent_MTases_sf"/>
</dbReference>
<organism evidence="6 7">
    <name type="scientific">Mediterraneibacter gnavus</name>
    <name type="common">Ruminococcus gnavus</name>
    <dbReference type="NCBI Taxonomy" id="33038"/>
    <lineage>
        <taxon>Bacteria</taxon>
        <taxon>Bacillati</taxon>
        <taxon>Bacillota</taxon>
        <taxon>Clostridia</taxon>
        <taxon>Lachnospirales</taxon>
        <taxon>Lachnospiraceae</taxon>
        <taxon>Mediterraneibacter</taxon>
    </lineage>
</organism>
<dbReference type="Gene3D" id="1.10.1660.10">
    <property type="match status" value="1"/>
</dbReference>
<dbReference type="GO" id="GO:0008168">
    <property type="term" value="F:methyltransferase activity"/>
    <property type="evidence" value="ECO:0007669"/>
    <property type="project" value="UniProtKB-KW"/>
</dbReference>
<gene>
    <name evidence="6" type="ORF">CDL18_00170</name>
</gene>
<comment type="caution">
    <text evidence="6">The sequence shown here is derived from an EMBL/GenBank/DDBJ whole genome shotgun (WGS) entry which is preliminary data.</text>
</comment>
<keyword evidence="2" id="KW-0805">Transcription regulation</keyword>
<dbReference type="EMBL" id="NIHM01000001">
    <property type="protein sequence ID" value="PLT58047.1"/>
    <property type="molecule type" value="Genomic_DNA"/>
</dbReference>
<proteinExistence type="predicted"/>
<dbReference type="SUPFAM" id="SSF46955">
    <property type="entry name" value="Putative DNA-binding domain"/>
    <property type="match status" value="1"/>
</dbReference>
<dbReference type="SUPFAM" id="SSF53335">
    <property type="entry name" value="S-adenosyl-L-methionine-dependent methyltransferases"/>
    <property type="match status" value="1"/>
</dbReference>
<dbReference type="InterPro" id="IPR000551">
    <property type="entry name" value="MerR-type_HTH_dom"/>
</dbReference>
<evidence type="ECO:0000256" key="4">
    <source>
        <dbReference type="ARBA" id="ARBA00023163"/>
    </source>
</evidence>
<dbReference type="PANTHER" id="PTHR30204">
    <property type="entry name" value="REDOX-CYCLING DRUG-SENSING TRANSCRIPTIONAL ACTIVATOR SOXR"/>
    <property type="match status" value="1"/>
</dbReference>
<dbReference type="CDD" id="cd02440">
    <property type="entry name" value="AdoMet_MTases"/>
    <property type="match status" value="1"/>
</dbReference>
<dbReference type="Gene3D" id="3.40.50.150">
    <property type="entry name" value="Vaccinia Virus protein VP39"/>
    <property type="match status" value="1"/>
</dbReference>
<dbReference type="PANTHER" id="PTHR30204:SF69">
    <property type="entry name" value="MERR-FAMILY TRANSCRIPTIONAL REGULATOR"/>
    <property type="match status" value="1"/>
</dbReference>
<dbReference type="CDD" id="cd01106">
    <property type="entry name" value="HTH_TipAL-Mta"/>
    <property type="match status" value="1"/>
</dbReference>
<keyword evidence="4" id="KW-0804">Transcription</keyword>
<evidence type="ECO:0000256" key="3">
    <source>
        <dbReference type="ARBA" id="ARBA00023125"/>
    </source>
</evidence>
<evidence type="ECO:0000256" key="2">
    <source>
        <dbReference type="ARBA" id="ARBA00023015"/>
    </source>
</evidence>
<feature type="domain" description="HTH merR-type" evidence="5">
    <location>
        <begin position="4"/>
        <end position="73"/>
    </location>
</feature>
<dbReference type="Proteomes" id="UP000234849">
    <property type="component" value="Unassembled WGS sequence"/>
</dbReference>